<gene>
    <name evidence="2" type="ORF">DB32_004183</name>
</gene>
<accession>A0A0F6SFJ1</accession>
<proteinExistence type="predicted"/>
<evidence type="ECO:0000313" key="3">
    <source>
        <dbReference type="Proteomes" id="UP000034883"/>
    </source>
</evidence>
<dbReference type="Proteomes" id="UP000034883">
    <property type="component" value="Chromosome"/>
</dbReference>
<feature type="region of interest" description="Disordered" evidence="1">
    <location>
        <begin position="157"/>
        <end position="183"/>
    </location>
</feature>
<feature type="compositionally biased region" description="Low complexity" evidence="1">
    <location>
        <begin position="347"/>
        <end position="374"/>
    </location>
</feature>
<dbReference type="KEGG" id="samy:DB32_004183"/>
<feature type="region of interest" description="Disordered" evidence="1">
    <location>
        <begin position="340"/>
        <end position="374"/>
    </location>
</feature>
<dbReference type="STRING" id="927083.DB32_004183"/>
<evidence type="ECO:0000313" key="2">
    <source>
        <dbReference type="EMBL" id="AKF07034.1"/>
    </source>
</evidence>
<dbReference type="EMBL" id="CP011125">
    <property type="protein sequence ID" value="AKF07034.1"/>
    <property type="molecule type" value="Genomic_DNA"/>
</dbReference>
<feature type="region of interest" description="Disordered" evidence="1">
    <location>
        <begin position="275"/>
        <end position="294"/>
    </location>
</feature>
<reference evidence="2 3" key="1">
    <citation type="submission" date="2015-03" db="EMBL/GenBank/DDBJ databases">
        <title>Genome assembly of Sandaracinus amylolyticus DSM 53668.</title>
        <authorList>
            <person name="Sharma G."/>
            <person name="Subramanian S."/>
        </authorList>
    </citation>
    <scope>NUCLEOTIDE SEQUENCE [LARGE SCALE GENOMIC DNA]</scope>
    <source>
        <strain evidence="2 3">DSM 53668</strain>
    </source>
</reference>
<sequence length="476" mass="48088">MRDDLQRRISAALDAPGGIDGDPGLRELLDGDPQAAAYAHDVARLGRLMREWPLPEPDDAAFEALASRIEQRLDETLPRGVDVTGAPQFDDDDDLRDATAGLLGPVITSGEFQVEELESIPPVAPVVVAKATGAPPPPPSARPVAPPVAREIPKLAPASDQASDRLSFPSIPPAPGASSLQQAPVVPLRKRGRYQWLAGLAAAAAVGLGVFTSTQIYQDAPGAERAAVPAQTVAPAATPTVAPEEAAYAALAEEAAPAPITPMPAAPMQRRAEPIGAPQAAPPPPPRPGAAAAAAEGYALDGPHGMLGGALASGGAPADEAPVRARARRALASDDAYARGGAGGAGAPASVSEAPATTATARADQGAAARSAPRAQVAAAPAEAELDADLPATPDRGAVLAAIQAVEPAVRACAEAEHGVASVRIVVAGTGRVTTATVGGQFAGTPVGSCVARAVRTARFPRFASERFEVTYPFQL</sequence>
<protein>
    <submittedName>
        <fullName evidence="2">Fe-S oxidoreductase</fullName>
    </submittedName>
</protein>
<dbReference type="AlphaFoldDB" id="A0A0F6SFJ1"/>
<keyword evidence="3" id="KW-1185">Reference proteome</keyword>
<dbReference type="RefSeq" id="WP_053234341.1">
    <property type="nucleotide sequence ID" value="NZ_CP011125.1"/>
</dbReference>
<name>A0A0F6SFJ1_9BACT</name>
<evidence type="ECO:0000256" key="1">
    <source>
        <dbReference type="SAM" id="MobiDB-lite"/>
    </source>
</evidence>
<organism evidence="2 3">
    <name type="scientific">Sandaracinus amylolyticus</name>
    <dbReference type="NCBI Taxonomy" id="927083"/>
    <lineage>
        <taxon>Bacteria</taxon>
        <taxon>Pseudomonadati</taxon>
        <taxon>Myxococcota</taxon>
        <taxon>Polyangia</taxon>
        <taxon>Polyangiales</taxon>
        <taxon>Sandaracinaceae</taxon>
        <taxon>Sandaracinus</taxon>
    </lineage>
</organism>